<feature type="domain" description="Histidine kinase" evidence="9">
    <location>
        <begin position="612"/>
        <end position="829"/>
    </location>
</feature>
<dbReference type="Proteomes" id="UP001156856">
    <property type="component" value="Unassembled WGS sequence"/>
</dbReference>
<evidence type="ECO:0000313" key="11">
    <source>
        <dbReference type="EMBL" id="GLS66891.1"/>
    </source>
</evidence>
<dbReference type="InterPro" id="IPR003594">
    <property type="entry name" value="HATPase_dom"/>
</dbReference>
<proteinExistence type="predicted"/>
<keyword evidence="4" id="KW-0808">Transferase</keyword>
<keyword evidence="7" id="KW-0812">Transmembrane</keyword>
<dbReference type="SMART" id="SM00388">
    <property type="entry name" value="HisKA"/>
    <property type="match status" value="1"/>
</dbReference>
<evidence type="ECO:0000256" key="7">
    <source>
        <dbReference type="SAM" id="Phobius"/>
    </source>
</evidence>
<gene>
    <name evidence="10" type="primary">bdfA</name>
    <name evidence="11" type="ORF">GCM10007888_52740</name>
    <name evidence="10" type="ORF">MOX02_07490</name>
</gene>
<dbReference type="InterPro" id="IPR050736">
    <property type="entry name" value="Sensor_HK_Regulatory"/>
</dbReference>
<dbReference type="InterPro" id="IPR036097">
    <property type="entry name" value="HisK_dim/P_sf"/>
</dbReference>
<evidence type="ECO:0000256" key="4">
    <source>
        <dbReference type="ARBA" id="ARBA00022679"/>
    </source>
</evidence>
<accession>A0A512IYB6</accession>
<dbReference type="GO" id="GO:0000155">
    <property type="term" value="F:phosphorelay sensor kinase activity"/>
    <property type="evidence" value="ECO:0007669"/>
    <property type="project" value="InterPro"/>
</dbReference>
<sequence length="838" mass="91006">MEAVRIMRVERAARLAACAGALIVAAAGFAGSALAAPQSDGLALAGLHTHNLAGLSILIGLTVFATILSLLHLHERSRWTRREREQAAALGALRGAHDRAEMLLNAERQVIITWEGLGEPVIEGDVGLAFDGARPAATAARRILAFGTWLVPADAAALEAGVEALRLRGTGFRLSLHSQSGRSVEAQGQAVAGRALLRLRETTDERRELMELRGTLDEARRGLAALSGLLDAIPQPVWQRNRDGGLAWVNTAYVAAVEAPSREAALEAGVELLDRPARELIARDEAGRRPGIGPRQALRLSAVVVGGRRILDVTETALENGRVGIAVDVSELESVRADLQRQMDANVRTLDQLPTAVAIFDARQRLIFHNAAYRQLWDLDPAFLEGRPLDGEILDHLRSQRKLPEQADFKSWKQGVLAAYRAVEANETWWYLPDGRTFRVVADPNPQGGLTYLFDDVSDRMKLESRYNALMRVQAETLDTLKEPVAVFGADGRLTFANRAFATVWRLDPATLESRPRIDAVIAACRTLAPAEEPWMDIRDAVTGLESRSGLACRLEVVDGTVLDCAAQPLPEGATLITLIDVTASVNVERALTEKNEALEKAAQLRDTFVHHVSYELRSPLTNIIGFTQLLGDETVGALNERQREYSDHILRSSGSLLVIINDILDLASIDAGSLELQRESVDVRSTIEAAVRGIEDRLAESEVSLDLDVPADIGSVVADGKRVRQILFNLLSNAVGFSSPGQRVAVTARRTPSELVLAVRDEGRGMPPDVAARVFDRFESHTFGTRHRGVGLGLSIVRSFVELHGGRVSLETAPGAGTQVTCTFPLVEPEPHMEAAE</sequence>
<evidence type="ECO:0000313" key="10">
    <source>
        <dbReference type="EMBL" id="GEP02711.1"/>
    </source>
</evidence>
<reference evidence="10 12" key="3">
    <citation type="submission" date="2019-07" db="EMBL/GenBank/DDBJ databases">
        <title>Whole genome shotgun sequence of Methylobacterium oxalidis NBRC 107715.</title>
        <authorList>
            <person name="Hosoyama A."/>
            <person name="Uohara A."/>
            <person name="Ohji S."/>
            <person name="Ichikawa N."/>
        </authorList>
    </citation>
    <scope>NUCLEOTIDE SEQUENCE [LARGE SCALE GENOMIC DNA]</scope>
    <source>
        <strain evidence="10 12">NBRC 107715</strain>
    </source>
</reference>
<keyword evidence="13" id="KW-1185">Reference proteome</keyword>
<dbReference type="SUPFAM" id="SSF55874">
    <property type="entry name" value="ATPase domain of HSP90 chaperone/DNA topoisomerase II/histidine kinase"/>
    <property type="match status" value="1"/>
</dbReference>
<organism evidence="10 12">
    <name type="scientific">Methylobacterium oxalidis</name>
    <dbReference type="NCBI Taxonomy" id="944322"/>
    <lineage>
        <taxon>Bacteria</taxon>
        <taxon>Pseudomonadati</taxon>
        <taxon>Pseudomonadota</taxon>
        <taxon>Alphaproteobacteria</taxon>
        <taxon>Hyphomicrobiales</taxon>
        <taxon>Methylobacteriaceae</taxon>
        <taxon>Methylobacterium</taxon>
    </lineage>
</organism>
<evidence type="ECO:0000256" key="3">
    <source>
        <dbReference type="ARBA" id="ARBA00022553"/>
    </source>
</evidence>
<dbReference type="InterPro" id="IPR003661">
    <property type="entry name" value="HisK_dim/P_dom"/>
</dbReference>
<evidence type="ECO:0000313" key="13">
    <source>
        <dbReference type="Proteomes" id="UP001156856"/>
    </source>
</evidence>
<dbReference type="InterPro" id="IPR004358">
    <property type="entry name" value="Sig_transdc_His_kin-like_C"/>
</dbReference>
<dbReference type="InterPro" id="IPR036890">
    <property type="entry name" value="HATPase_C_sf"/>
</dbReference>
<dbReference type="PANTHER" id="PTHR43711">
    <property type="entry name" value="TWO-COMPONENT HISTIDINE KINASE"/>
    <property type="match status" value="1"/>
</dbReference>
<comment type="catalytic activity">
    <reaction evidence="1">
        <text>ATP + protein L-histidine = ADP + protein N-phospho-L-histidine.</text>
        <dbReference type="EC" id="2.7.13.3"/>
    </reaction>
</comment>
<dbReference type="Pfam" id="PF00512">
    <property type="entry name" value="HisKA"/>
    <property type="match status" value="1"/>
</dbReference>
<dbReference type="Gene3D" id="1.10.287.130">
    <property type="match status" value="1"/>
</dbReference>
<evidence type="ECO:0000256" key="2">
    <source>
        <dbReference type="ARBA" id="ARBA00012438"/>
    </source>
</evidence>
<dbReference type="SMART" id="SM00091">
    <property type="entry name" value="PAS"/>
    <property type="match status" value="3"/>
</dbReference>
<dbReference type="CDD" id="cd00075">
    <property type="entry name" value="HATPase"/>
    <property type="match status" value="1"/>
</dbReference>
<dbReference type="Gene3D" id="3.30.565.10">
    <property type="entry name" value="Histidine kinase-like ATPase, C-terminal domain"/>
    <property type="match status" value="1"/>
</dbReference>
<dbReference type="PRINTS" id="PR00344">
    <property type="entry name" value="BCTRLSENSOR"/>
</dbReference>
<feature type="signal peptide" evidence="8">
    <location>
        <begin position="1"/>
        <end position="35"/>
    </location>
</feature>
<evidence type="ECO:0000256" key="5">
    <source>
        <dbReference type="ARBA" id="ARBA00022777"/>
    </source>
</evidence>
<feature type="chain" id="PRO_5021917723" description="histidine kinase" evidence="8">
    <location>
        <begin position="36"/>
        <end position="838"/>
    </location>
</feature>
<evidence type="ECO:0000259" key="9">
    <source>
        <dbReference type="PROSITE" id="PS50109"/>
    </source>
</evidence>
<evidence type="ECO:0000256" key="1">
    <source>
        <dbReference type="ARBA" id="ARBA00000085"/>
    </source>
</evidence>
<keyword evidence="3" id="KW-0597">Phosphoprotein</keyword>
<evidence type="ECO:0000256" key="8">
    <source>
        <dbReference type="SAM" id="SignalP"/>
    </source>
</evidence>
<dbReference type="InterPro" id="IPR000014">
    <property type="entry name" value="PAS"/>
</dbReference>
<reference evidence="13" key="2">
    <citation type="journal article" date="2019" name="Int. J. Syst. Evol. Microbiol.">
        <title>The Global Catalogue of Microorganisms (GCM) 10K type strain sequencing project: providing services to taxonomists for standard genome sequencing and annotation.</title>
        <authorList>
            <consortium name="The Broad Institute Genomics Platform"/>
            <consortium name="The Broad Institute Genome Sequencing Center for Infectious Disease"/>
            <person name="Wu L."/>
            <person name="Ma J."/>
        </authorList>
    </citation>
    <scope>NUCLEOTIDE SEQUENCE [LARGE SCALE GENOMIC DNA]</scope>
    <source>
        <strain evidence="13">NBRC 107715</strain>
    </source>
</reference>
<keyword evidence="8" id="KW-0732">Signal</keyword>
<dbReference type="SUPFAM" id="SSF55785">
    <property type="entry name" value="PYP-like sensor domain (PAS domain)"/>
    <property type="match status" value="2"/>
</dbReference>
<dbReference type="PROSITE" id="PS50109">
    <property type="entry name" value="HIS_KIN"/>
    <property type="match status" value="1"/>
</dbReference>
<evidence type="ECO:0000256" key="6">
    <source>
        <dbReference type="ARBA" id="ARBA00023012"/>
    </source>
</evidence>
<dbReference type="EC" id="2.7.13.3" evidence="2"/>
<keyword evidence="6" id="KW-0902">Two-component regulatory system</keyword>
<evidence type="ECO:0000313" key="12">
    <source>
        <dbReference type="Proteomes" id="UP000321960"/>
    </source>
</evidence>
<dbReference type="SUPFAM" id="SSF47384">
    <property type="entry name" value="Homodimeric domain of signal transducing histidine kinase"/>
    <property type="match status" value="1"/>
</dbReference>
<name>A0A512IYB6_9HYPH</name>
<protein>
    <recommendedName>
        <fullName evidence="2">histidine kinase</fullName>
        <ecNumber evidence="2">2.7.13.3</ecNumber>
    </recommendedName>
</protein>
<dbReference type="InterPro" id="IPR035965">
    <property type="entry name" value="PAS-like_dom_sf"/>
</dbReference>
<dbReference type="InterPro" id="IPR005467">
    <property type="entry name" value="His_kinase_dom"/>
</dbReference>
<dbReference type="Pfam" id="PF02518">
    <property type="entry name" value="HATPase_c"/>
    <property type="match status" value="1"/>
</dbReference>
<dbReference type="AlphaFoldDB" id="A0A512IYB6"/>
<dbReference type="Pfam" id="PF12860">
    <property type="entry name" value="PAS_7"/>
    <property type="match status" value="2"/>
</dbReference>
<dbReference type="CDD" id="cd00082">
    <property type="entry name" value="HisKA"/>
    <property type="match status" value="1"/>
</dbReference>
<reference evidence="11" key="1">
    <citation type="journal article" date="2014" name="Int. J. Syst. Evol. Microbiol.">
        <title>Complete genome of a new Firmicutes species belonging to the dominant human colonic microbiota ('Ruminococcus bicirculans') reveals two chromosomes and a selective capacity to utilize plant glucans.</title>
        <authorList>
            <consortium name="NISC Comparative Sequencing Program"/>
            <person name="Wegmann U."/>
            <person name="Louis P."/>
            <person name="Goesmann A."/>
            <person name="Henrissat B."/>
            <person name="Duncan S.H."/>
            <person name="Flint H.J."/>
        </authorList>
    </citation>
    <scope>NUCLEOTIDE SEQUENCE</scope>
    <source>
        <strain evidence="11">NBRC 107715</strain>
    </source>
</reference>
<dbReference type="Gene3D" id="3.30.450.20">
    <property type="entry name" value="PAS domain"/>
    <property type="match status" value="2"/>
</dbReference>
<keyword evidence="7" id="KW-1133">Transmembrane helix</keyword>
<reference evidence="11" key="4">
    <citation type="submission" date="2023-01" db="EMBL/GenBank/DDBJ databases">
        <title>Draft genome sequence of Methylobacterium oxalidis strain NBRC 107715.</title>
        <authorList>
            <person name="Sun Q."/>
            <person name="Mori K."/>
        </authorList>
    </citation>
    <scope>NUCLEOTIDE SEQUENCE</scope>
    <source>
        <strain evidence="11">NBRC 107715</strain>
    </source>
</reference>
<dbReference type="EMBL" id="BSPK01000107">
    <property type="protein sequence ID" value="GLS66891.1"/>
    <property type="molecule type" value="Genomic_DNA"/>
</dbReference>
<keyword evidence="7" id="KW-0472">Membrane</keyword>
<comment type="caution">
    <text evidence="10">The sequence shown here is derived from an EMBL/GenBank/DDBJ whole genome shotgun (WGS) entry which is preliminary data.</text>
</comment>
<dbReference type="SMART" id="SM00387">
    <property type="entry name" value="HATPase_c"/>
    <property type="match status" value="1"/>
</dbReference>
<dbReference type="PANTHER" id="PTHR43711:SF1">
    <property type="entry name" value="HISTIDINE KINASE 1"/>
    <property type="match status" value="1"/>
</dbReference>
<keyword evidence="5 10" id="KW-0418">Kinase</keyword>
<dbReference type="EMBL" id="BJZU01000007">
    <property type="protein sequence ID" value="GEP02711.1"/>
    <property type="molecule type" value="Genomic_DNA"/>
</dbReference>
<dbReference type="Proteomes" id="UP000321960">
    <property type="component" value="Unassembled WGS sequence"/>
</dbReference>
<feature type="transmembrane region" description="Helical" evidence="7">
    <location>
        <begin position="51"/>
        <end position="73"/>
    </location>
</feature>